<gene>
    <name evidence="2" type="ORF">ACFSE6_18140</name>
</gene>
<proteinExistence type="predicted"/>
<dbReference type="CDD" id="cd00761">
    <property type="entry name" value="Glyco_tranf_GTA_type"/>
    <property type="match status" value="1"/>
</dbReference>
<dbReference type="Pfam" id="PF00535">
    <property type="entry name" value="Glycos_transf_2"/>
    <property type="match status" value="1"/>
</dbReference>
<dbReference type="RefSeq" id="WP_388010723.1">
    <property type="nucleotide sequence ID" value="NZ_JBHUEE010000013.1"/>
</dbReference>
<evidence type="ECO:0000313" key="2">
    <source>
        <dbReference type="EMBL" id="MFD1719769.1"/>
    </source>
</evidence>
<dbReference type="SUPFAM" id="SSF53448">
    <property type="entry name" value="Nucleotide-diphospho-sugar transferases"/>
    <property type="match status" value="1"/>
</dbReference>
<comment type="caution">
    <text evidence="2">The sequence shown here is derived from an EMBL/GenBank/DDBJ whole genome shotgun (WGS) entry which is preliminary data.</text>
</comment>
<dbReference type="Gene3D" id="3.90.550.10">
    <property type="entry name" value="Spore Coat Polysaccharide Biosynthesis Protein SpsA, Chain A"/>
    <property type="match status" value="1"/>
</dbReference>
<dbReference type="InterPro" id="IPR050834">
    <property type="entry name" value="Glycosyltransf_2"/>
</dbReference>
<evidence type="ECO:0000259" key="1">
    <source>
        <dbReference type="Pfam" id="PF00535"/>
    </source>
</evidence>
<dbReference type="Proteomes" id="UP001597277">
    <property type="component" value="Unassembled WGS sequence"/>
</dbReference>
<organism evidence="2 3">
    <name type="scientific">Georgenia deserti</name>
    <dbReference type="NCBI Taxonomy" id="2093781"/>
    <lineage>
        <taxon>Bacteria</taxon>
        <taxon>Bacillati</taxon>
        <taxon>Actinomycetota</taxon>
        <taxon>Actinomycetes</taxon>
        <taxon>Micrococcales</taxon>
        <taxon>Bogoriellaceae</taxon>
        <taxon>Georgenia</taxon>
    </lineage>
</organism>
<feature type="domain" description="Glycosyltransferase 2-like" evidence="1">
    <location>
        <begin position="23"/>
        <end position="156"/>
    </location>
</feature>
<protein>
    <submittedName>
        <fullName evidence="2">Glycosyltransferase family 2 protein</fullName>
    </submittedName>
</protein>
<name>A0ABW4LA22_9MICO</name>
<dbReference type="PANTHER" id="PTHR43685">
    <property type="entry name" value="GLYCOSYLTRANSFERASE"/>
    <property type="match status" value="1"/>
</dbReference>
<dbReference type="InterPro" id="IPR029044">
    <property type="entry name" value="Nucleotide-diphossugar_trans"/>
</dbReference>
<reference evidence="3" key="1">
    <citation type="journal article" date="2019" name="Int. J. Syst. Evol. Microbiol.">
        <title>The Global Catalogue of Microorganisms (GCM) 10K type strain sequencing project: providing services to taxonomists for standard genome sequencing and annotation.</title>
        <authorList>
            <consortium name="The Broad Institute Genomics Platform"/>
            <consortium name="The Broad Institute Genome Sequencing Center for Infectious Disease"/>
            <person name="Wu L."/>
            <person name="Ma J."/>
        </authorList>
    </citation>
    <scope>NUCLEOTIDE SEQUENCE [LARGE SCALE GENOMIC DNA]</scope>
    <source>
        <strain evidence="3">JCM 17130</strain>
    </source>
</reference>
<evidence type="ECO:0000313" key="3">
    <source>
        <dbReference type="Proteomes" id="UP001597277"/>
    </source>
</evidence>
<accession>A0ABW4LA22</accession>
<keyword evidence="3" id="KW-1185">Reference proteome</keyword>
<dbReference type="EMBL" id="JBHUEE010000013">
    <property type="protein sequence ID" value="MFD1719769.1"/>
    <property type="molecule type" value="Genomic_DNA"/>
</dbReference>
<dbReference type="InterPro" id="IPR001173">
    <property type="entry name" value="Glyco_trans_2-like"/>
</dbReference>
<sequence>MRAPTAQAVRYPPQLVQPGATVTVVVPCFNYARYLTDAVRSALTQSDVEVDVVIVDDASTDDSRDVAAALAREDGRVRVLTNPTNRGPVVTFNRGLAAARGEYLVRLDADDLLTPGALSRAVAVMQRFPDVGLVYGHPLHFTEDRPAARRHPEAWTIWSGRDWLEVRCAAGTNVITSPEVVVRRSVLDRVGGQHDLAHTHDMELWLRVSAYADVAYLDGCDQAWHREHAASLSNQAAAPGVFLREIRDAFEVLCDGLEPDPEADRLRRLAHRAVSLSALGQARRYVDRGDVPAEVEDLRDFALALYPAALRTATGRRFAAAYRRARSWPTPAVRTLGLAPRAARRLRTAAGWVRWQRTGMFEPVRVTAARWSDQPDAPLSLGRAS</sequence>
<dbReference type="PANTHER" id="PTHR43685:SF2">
    <property type="entry name" value="GLYCOSYLTRANSFERASE 2-LIKE DOMAIN-CONTAINING PROTEIN"/>
    <property type="match status" value="1"/>
</dbReference>